<proteinExistence type="predicted"/>
<dbReference type="InterPro" id="IPR043504">
    <property type="entry name" value="Peptidase_S1_PA_chymotrypsin"/>
</dbReference>
<dbReference type="STRING" id="77044.A0A1W2TTY0"/>
<dbReference type="Pfam" id="PF00089">
    <property type="entry name" value="Trypsin"/>
    <property type="match status" value="1"/>
</dbReference>
<evidence type="ECO:0000313" key="3">
    <source>
        <dbReference type="EMBL" id="GAP92033.1"/>
    </source>
</evidence>
<gene>
    <name evidence="3" type="ORF">SAMD00023353_6100470</name>
</gene>
<dbReference type="Gene3D" id="2.40.10.10">
    <property type="entry name" value="Trypsin-like serine proteases"/>
    <property type="match status" value="2"/>
</dbReference>
<dbReference type="OrthoDB" id="3693942at2759"/>
<dbReference type="EMBL" id="DF977506">
    <property type="protein sequence ID" value="GAP92033.1"/>
    <property type="molecule type" value="Genomic_DNA"/>
</dbReference>
<dbReference type="GO" id="GO:0006508">
    <property type="term" value="P:proteolysis"/>
    <property type="evidence" value="ECO:0007669"/>
    <property type="project" value="InterPro"/>
</dbReference>
<feature type="domain" description="Peptidase S1" evidence="2">
    <location>
        <begin position="162"/>
        <end position="328"/>
    </location>
</feature>
<accession>A0A1W2TTY0</accession>
<dbReference type="SUPFAM" id="SSF50494">
    <property type="entry name" value="Trypsin-like serine proteases"/>
    <property type="match status" value="1"/>
</dbReference>
<protein>
    <recommendedName>
        <fullName evidence="2">Peptidase S1 domain-containing protein</fullName>
    </recommendedName>
</protein>
<keyword evidence="4" id="KW-1185">Reference proteome</keyword>
<organism evidence="3">
    <name type="scientific">Rosellinia necatrix</name>
    <name type="common">White root-rot fungus</name>
    <dbReference type="NCBI Taxonomy" id="77044"/>
    <lineage>
        <taxon>Eukaryota</taxon>
        <taxon>Fungi</taxon>
        <taxon>Dikarya</taxon>
        <taxon>Ascomycota</taxon>
        <taxon>Pezizomycotina</taxon>
        <taxon>Sordariomycetes</taxon>
        <taxon>Xylariomycetidae</taxon>
        <taxon>Xylariales</taxon>
        <taxon>Xylariaceae</taxon>
        <taxon>Rosellinia</taxon>
    </lineage>
</organism>
<evidence type="ECO:0000313" key="4">
    <source>
        <dbReference type="Proteomes" id="UP000054516"/>
    </source>
</evidence>
<evidence type="ECO:0000259" key="2">
    <source>
        <dbReference type="Pfam" id="PF00089"/>
    </source>
</evidence>
<sequence length="378" mass="41501">MLKVQPSMSSFKPIQTVLNLLALLLAPLYHTQNTSFAPQVIQVFSKLIALLRPLIYYARGRFFTPQHNNTKLPPYYTVVKDENGVTDPSEFSLVKIPKNVFDTANIVSWTLASDIKYEGILTPRSRDIVQLQCIQPGGRFTAIFKVVSTFQGPDGIIWEAQGTAFFINEFLALTAGHNIWHRNLGAAIEVTLHADERSTINAPGIACVAVAVHARWAGFYQHENDFAMIAIGEPLNSDVCPVKLGIDTKLPCMGEIIGFPCDLPAEAEGSQLIICQDKVTAHTANVSGVIKHEINTVGGNSGSPLLIGGKAIAVHTMFSERERTNYAVPINRNGNDVPQFVDVLEYMTKKAGARPNRVSLLGQTILDTHSNQILYGFE</sequence>
<dbReference type="AlphaFoldDB" id="A0A1W2TTY0"/>
<reference evidence="3" key="1">
    <citation type="submission" date="2016-03" db="EMBL/GenBank/DDBJ databases">
        <title>Draft genome sequence of Rosellinia necatrix.</title>
        <authorList>
            <person name="Kanematsu S."/>
        </authorList>
    </citation>
    <scope>NUCLEOTIDE SEQUENCE [LARGE SCALE GENOMIC DNA]</scope>
    <source>
        <strain evidence="3">W97</strain>
    </source>
</reference>
<evidence type="ECO:0000256" key="1">
    <source>
        <dbReference type="SAM" id="SignalP"/>
    </source>
</evidence>
<dbReference type="GO" id="GO:0004252">
    <property type="term" value="F:serine-type endopeptidase activity"/>
    <property type="evidence" value="ECO:0007669"/>
    <property type="project" value="InterPro"/>
</dbReference>
<feature type="chain" id="PRO_5010715378" description="Peptidase S1 domain-containing protein" evidence="1">
    <location>
        <begin position="32"/>
        <end position="378"/>
    </location>
</feature>
<dbReference type="InterPro" id="IPR009003">
    <property type="entry name" value="Peptidase_S1_PA"/>
</dbReference>
<dbReference type="Proteomes" id="UP000054516">
    <property type="component" value="Unassembled WGS sequence"/>
</dbReference>
<keyword evidence="1" id="KW-0732">Signal</keyword>
<feature type="signal peptide" evidence="1">
    <location>
        <begin position="1"/>
        <end position="31"/>
    </location>
</feature>
<dbReference type="InterPro" id="IPR001254">
    <property type="entry name" value="Trypsin_dom"/>
</dbReference>
<name>A0A1W2TTY0_ROSNE</name>